<dbReference type="Proteomes" id="UP000827976">
    <property type="component" value="Chromosome 19"/>
</dbReference>
<reference evidence="2" key="1">
    <citation type="journal article" date="2022" name="Nat. Commun.">
        <title>Chromosome evolution and the genetic basis of agronomically important traits in greater yam.</title>
        <authorList>
            <person name="Bredeson J.V."/>
            <person name="Lyons J.B."/>
            <person name="Oniyinde I.O."/>
            <person name="Okereke N.R."/>
            <person name="Kolade O."/>
            <person name="Nnabue I."/>
            <person name="Nwadili C.O."/>
            <person name="Hribova E."/>
            <person name="Parker M."/>
            <person name="Nwogha J."/>
            <person name="Shu S."/>
            <person name="Carlson J."/>
            <person name="Kariba R."/>
            <person name="Muthemba S."/>
            <person name="Knop K."/>
            <person name="Barton G.J."/>
            <person name="Sherwood A.V."/>
            <person name="Lopez-Montes A."/>
            <person name="Asiedu R."/>
            <person name="Jamnadass R."/>
            <person name="Muchugi A."/>
            <person name="Goodstein D."/>
            <person name="Egesi C.N."/>
            <person name="Featherston J."/>
            <person name="Asfaw A."/>
            <person name="Simpson G.G."/>
            <person name="Dolezel J."/>
            <person name="Hendre P.S."/>
            <person name="Van Deynze A."/>
            <person name="Kumar P.L."/>
            <person name="Obidiegwu J.E."/>
            <person name="Bhattacharjee R."/>
            <person name="Rokhsar D.S."/>
        </authorList>
    </citation>
    <scope>NUCLEOTIDE SEQUENCE [LARGE SCALE GENOMIC DNA]</scope>
    <source>
        <strain evidence="2">cv. TDa95/00328</strain>
    </source>
</reference>
<dbReference type="EMBL" id="CM037029">
    <property type="protein sequence ID" value="KAH7653614.1"/>
    <property type="molecule type" value="Genomic_DNA"/>
</dbReference>
<comment type="caution">
    <text evidence="1">The sequence shown here is derived from an EMBL/GenBank/DDBJ whole genome shotgun (WGS) entry which is preliminary data.</text>
</comment>
<evidence type="ECO:0000313" key="2">
    <source>
        <dbReference type="Proteomes" id="UP000827976"/>
    </source>
</evidence>
<protein>
    <submittedName>
        <fullName evidence="1">Uncharacterized protein</fullName>
    </submittedName>
</protein>
<gene>
    <name evidence="1" type="ORF">IHE45_19G091200</name>
</gene>
<keyword evidence="2" id="KW-1185">Reference proteome</keyword>
<name>A0ACB7TZW6_DIOAL</name>
<organism evidence="1 2">
    <name type="scientific">Dioscorea alata</name>
    <name type="common">Purple yam</name>
    <dbReference type="NCBI Taxonomy" id="55571"/>
    <lineage>
        <taxon>Eukaryota</taxon>
        <taxon>Viridiplantae</taxon>
        <taxon>Streptophyta</taxon>
        <taxon>Embryophyta</taxon>
        <taxon>Tracheophyta</taxon>
        <taxon>Spermatophyta</taxon>
        <taxon>Magnoliopsida</taxon>
        <taxon>Liliopsida</taxon>
        <taxon>Dioscoreales</taxon>
        <taxon>Dioscoreaceae</taxon>
        <taxon>Dioscorea</taxon>
    </lineage>
</organism>
<sequence length="117" mass="12185">MAAVVSVGATSLLGFPKPNKCQGFPKSGPCSKLHDAFRLVDKFALQTKNQVPIVYASNTNSPNPNSGKGKGDNSSSSSDGPPLLTILAGVLVFLIVCWVIGSVVMWLVSLIVNVPSS</sequence>
<proteinExistence type="predicted"/>
<evidence type="ECO:0000313" key="1">
    <source>
        <dbReference type="EMBL" id="KAH7653614.1"/>
    </source>
</evidence>
<accession>A0ACB7TZW6</accession>